<comment type="caution">
    <text evidence="6">The sequence shown here is derived from an EMBL/GenBank/DDBJ whole genome shotgun (WGS) entry which is preliminary data.</text>
</comment>
<comment type="subcellular location">
    <subcellularLocation>
        <location evidence="1">Membrane</location>
        <topology evidence="1">Multi-pass membrane protein</topology>
    </subcellularLocation>
</comment>
<keyword evidence="7" id="KW-1185">Reference proteome</keyword>
<dbReference type="Proteomes" id="UP000579136">
    <property type="component" value="Unassembled WGS sequence"/>
</dbReference>
<keyword evidence="4 5" id="KW-0472">Membrane</keyword>
<keyword evidence="3 5" id="KW-1133">Transmembrane helix</keyword>
<sequence>MLPVFTPPNAIVFGTGKISIGEMVRAGVWLNLIAWAVIVVIAYLLPPLVFGFDVSPFPISLK</sequence>
<feature type="transmembrane region" description="Helical" evidence="5">
    <location>
        <begin position="32"/>
        <end position="52"/>
    </location>
</feature>
<evidence type="ECO:0000256" key="1">
    <source>
        <dbReference type="ARBA" id="ARBA00004141"/>
    </source>
</evidence>
<proteinExistence type="predicted"/>
<name>A0A9Q2HEI2_9STAP</name>
<evidence type="ECO:0000256" key="2">
    <source>
        <dbReference type="ARBA" id="ARBA00022692"/>
    </source>
</evidence>
<protein>
    <submittedName>
        <fullName evidence="6">Di/tricarboxylate transporter</fullName>
    </submittedName>
</protein>
<evidence type="ECO:0000313" key="6">
    <source>
        <dbReference type="EMBL" id="MBB5175328.1"/>
    </source>
</evidence>
<dbReference type="EMBL" id="JACHHF010000001">
    <property type="protein sequence ID" value="MBB5175328.1"/>
    <property type="molecule type" value="Genomic_DNA"/>
</dbReference>
<reference evidence="6 7" key="1">
    <citation type="submission" date="2020-08" db="EMBL/GenBank/DDBJ databases">
        <title>Genomic Encyclopedia of Type Strains, Phase IV (KMG-IV): sequencing the most valuable type-strain genomes for metagenomic binning, comparative biology and taxonomic classification.</title>
        <authorList>
            <person name="Goeker M."/>
        </authorList>
    </citation>
    <scope>NUCLEOTIDE SEQUENCE [LARGE SCALE GENOMIC DNA]</scope>
    <source>
        <strain evidence="6 7">DSM 19163</strain>
    </source>
</reference>
<evidence type="ECO:0000313" key="7">
    <source>
        <dbReference type="Proteomes" id="UP000579136"/>
    </source>
</evidence>
<evidence type="ECO:0000256" key="3">
    <source>
        <dbReference type="ARBA" id="ARBA00022989"/>
    </source>
</evidence>
<organism evidence="6 7">
    <name type="scientific">Nosocomiicoccus ampullae</name>
    <dbReference type="NCBI Taxonomy" id="489910"/>
    <lineage>
        <taxon>Bacteria</taxon>
        <taxon>Bacillati</taxon>
        <taxon>Bacillota</taxon>
        <taxon>Bacilli</taxon>
        <taxon>Bacillales</taxon>
        <taxon>Staphylococcaceae</taxon>
        <taxon>Nosocomiicoccus</taxon>
    </lineage>
</organism>
<dbReference type="InterPro" id="IPR001898">
    <property type="entry name" value="SLC13A/DASS"/>
</dbReference>
<evidence type="ECO:0000256" key="5">
    <source>
        <dbReference type="SAM" id="Phobius"/>
    </source>
</evidence>
<dbReference type="Pfam" id="PF00939">
    <property type="entry name" value="Na_sulph_symp"/>
    <property type="match status" value="1"/>
</dbReference>
<gene>
    <name evidence="6" type="ORF">HNQ45_000186</name>
</gene>
<dbReference type="AlphaFoldDB" id="A0A9Q2HEI2"/>
<dbReference type="GO" id="GO:0016020">
    <property type="term" value="C:membrane"/>
    <property type="evidence" value="ECO:0007669"/>
    <property type="project" value="UniProtKB-SubCell"/>
</dbReference>
<keyword evidence="2 5" id="KW-0812">Transmembrane</keyword>
<dbReference type="GO" id="GO:0022857">
    <property type="term" value="F:transmembrane transporter activity"/>
    <property type="evidence" value="ECO:0007669"/>
    <property type="project" value="InterPro"/>
</dbReference>
<evidence type="ECO:0000256" key="4">
    <source>
        <dbReference type="ARBA" id="ARBA00023136"/>
    </source>
</evidence>
<accession>A0A9Q2HEI2</accession>
<dbReference type="RefSeq" id="WP_246562702.1">
    <property type="nucleotide sequence ID" value="NZ_CBCRYX010000003.1"/>
</dbReference>